<protein>
    <recommendedName>
        <fullName evidence="3">CopG family transcriptional regulator</fullName>
    </recommendedName>
</protein>
<accession>A0ABT7LQJ1</accession>
<reference evidence="1 2" key="1">
    <citation type="submission" date="2023-06" db="EMBL/GenBank/DDBJ databases">
        <title>A potential novel species of Streptococcus isolated from human milk sample.</title>
        <authorList>
            <person name="Nguyen H.V."/>
            <person name="Trinh A.T.V."/>
            <person name="Hoang A.T.L."/>
            <person name="Bui L.N.H."/>
            <person name="Tran Q.T.L."/>
            <person name="Trinh T."/>
        </authorList>
    </citation>
    <scope>NUCLEOTIDE SEQUENCE [LARGE SCALE GENOMIC DNA]</scope>
    <source>
        <strain evidence="1 2">VTCC 12812</strain>
    </source>
</reference>
<dbReference type="EMBL" id="JASUZV010000002">
    <property type="protein sequence ID" value="MDL5042917.1"/>
    <property type="molecule type" value="Genomic_DNA"/>
</dbReference>
<name>A0ABT7LQJ1_9STRE</name>
<sequence length="136" mass="16138">MAQINIKLTDDQKQQISDIAKERGISITQLVISSILVKEKFYTDKDGIESIEEGIDRKEKDKEVGVENNKEDKENSVEEIIYKEYCETLKEQIIQKDKQIDQLHQIIYNKDTLLIETSIEDIENDAIHKHWWQFWK</sequence>
<keyword evidence="2" id="KW-1185">Reference proteome</keyword>
<organism evidence="1 2">
    <name type="scientific">Streptococcus raffinosi</name>
    <dbReference type="NCBI Taxonomy" id="3053355"/>
    <lineage>
        <taxon>Bacteria</taxon>
        <taxon>Bacillati</taxon>
        <taxon>Bacillota</taxon>
        <taxon>Bacilli</taxon>
        <taxon>Lactobacillales</taxon>
        <taxon>Streptococcaceae</taxon>
        <taxon>Streptococcus</taxon>
    </lineage>
</organism>
<dbReference type="Proteomes" id="UP001529255">
    <property type="component" value="Unassembled WGS sequence"/>
</dbReference>
<proteinExistence type="predicted"/>
<dbReference type="RefSeq" id="WP_285955506.1">
    <property type="nucleotide sequence ID" value="NZ_JASUZV010000002.1"/>
</dbReference>
<gene>
    <name evidence="1" type="ORF">QRD39_02180</name>
</gene>
<evidence type="ECO:0008006" key="3">
    <source>
        <dbReference type="Google" id="ProtNLM"/>
    </source>
</evidence>
<comment type="caution">
    <text evidence="1">The sequence shown here is derived from an EMBL/GenBank/DDBJ whole genome shotgun (WGS) entry which is preliminary data.</text>
</comment>
<evidence type="ECO:0000313" key="1">
    <source>
        <dbReference type="EMBL" id="MDL5042917.1"/>
    </source>
</evidence>
<evidence type="ECO:0000313" key="2">
    <source>
        <dbReference type="Proteomes" id="UP001529255"/>
    </source>
</evidence>